<dbReference type="GO" id="GO:0006355">
    <property type="term" value="P:regulation of DNA-templated transcription"/>
    <property type="evidence" value="ECO:0007669"/>
    <property type="project" value="InterPro"/>
</dbReference>
<dbReference type="OrthoDB" id="9804867at2"/>
<dbReference type="InterPro" id="IPR007337">
    <property type="entry name" value="RelB/DinJ"/>
</dbReference>
<dbReference type="Gene3D" id="1.10.1220.10">
    <property type="entry name" value="Met repressor-like"/>
    <property type="match status" value="1"/>
</dbReference>
<dbReference type="AlphaFoldDB" id="A0A0R1GQW4"/>
<dbReference type="NCBIfam" id="TIGR02384">
    <property type="entry name" value="RelB_DinJ"/>
    <property type="match status" value="1"/>
</dbReference>
<dbReference type="InterPro" id="IPR013321">
    <property type="entry name" value="Arc_rbn_hlx_hlx"/>
</dbReference>
<sequence>MQKKAKKQIQVQLDATLATEVAAILSEIGLTPASAITIFYKRIVAEQGLPFELGRTTQQTIDAGLQQVIETTPIHDLDRDPNWEKALFSE</sequence>
<gene>
    <name evidence="1" type="ORF">FC07_GL001244</name>
</gene>
<evidence type="ECO:0000313" key="1">
    <source>
        <dbReference type="EMBL" id="KRK33319.1"/>
    </source>
</evidence>
<dbReference type="STRING" id="1423726.FC07_GL001244"/>
<accession>A0A0R1GQW4</accession>
<dbReference type="Proteomes" id="UP000051461">
    <property type="component" value="Unassembled WGS sequence"/>
</dbReference>
<organism evidence="1 2">
    <name type="scientific">Loigolactobacillus bifermentans DSM 20003</name>
    <dbReference type="NCBI Taxonomy" id="1423726"/>
    <lineage>
        <taxon>Bacteria</taxon>
        <taxon>Bacillati</taxon>
        <taxon>Bacillota</taxon>
        <taxon>Bacilli</taxon>
        <taxon>Lactobacillales</taxon>
        <taxon>Lactobacillaceae</taxon>
        <taxon>Loigolactobacillus</taxon>
    </lineage>
</organism>
<dbReference type="RefSeq" id="WP_057905414.1">
    <property type="nucleotide sequence ID" value="NZ_AZDA01000117.1"/>
</dbReference>
<proteinExistence type="predicted"/>
<name>A0A0R1GQW4_9LACO</name>
<dbReference type="Pfam" id="PF04221">
    <property type="entry name" value="RelB"/>
    <property type="match status" value="1"/>
</dbReference>
<dbReference type="EMBL" id="AZDA01000117">
    <property type="protein sequence ID" value="KRK33319.1"/>
    <property type="molecule type" value="Genomic_DNA"/>
</dbReference>
<dbReference type="PATRIC" id="fig|1423726.3.peg.1291"/>
<reference evidence="1 2" key="1">
    <citation type="journal article" date="2015" name="Genome Announc.">
        <title>Expanding the biotechnology potential of lactobacilli through comparative genomics of 213 strains and associated genera.</title>
        <authorList>
            <person name="Sun Z."/>
            <person name="Harris H.M."/>
            <person name="McCann A."/>
            <person name="Guo C."/>
            <person name="Argimon S."/>
            <person name="Zhang W."/>
            <person name="Yang X."/>
            <person name="Jeffery I.B."/>
            <person name="Cooney J.C."/>
            <person name="Kagawa T.F."/>
            <person name="Liu W."/>
            <person name="Song Y."/>
            <person name="Salvetti E."/>
            <person name="Wrobel A."/>
            <person name="Rasinkangas P."/>
            <person name="Parkhill J."/>
            <person name="Rea M.C."/>
            <person name="O'Sullivan O."/>
            <person name="Ritari J."/>
            <person name="Douillard F.P."/>
            <person name="Paul Ross R."/>
            <person name="Yang R."/>
            <person name="Briner A.E."/>
            <person name="Felis G.E."/>
            <person name="de Vos W.M."/>
            <person name="Barrangou R."/>
            <person name="Klaenhammer T.R."/>
            <person name="Caufield P.W."/>
            <person name="Cui Y."/>
            <person name="Zhang H."/>
            <person name="O'Toole P.W."/>
        </authorList>
    </citation>
    <scope>NUCLEOTIDE SEQUENCE [LARGE SCALE GENOMIC DNA]</scope>
    <source>
        <strain evidence="1 2">DSM 20003</strain>
    </source>
</reference>
<protein>
    <submittedName>
        <fullName evidence="1">Uncharacterized protein</fullName>
    </submittedName>
</protein>
<comment type="caution">
    <text evidence="1">The sequence shown here is derived from an EMBL/GenBank/DDBJ whole genome shotgun (WGS) entry which is preliminary data.</text>
</comment>
<evidence type="ECO:0000313" key="2">
    <source>
        <dbReference type="Proteomes" id="UP000051461"/>
    </source>
</evidence>
<keyword evidence="2" id="KW-1185">Reference proteome</keyword>